<comment type="caution">
    <text evidence="3">The sequence shown here is derived from an EMBL/GenBank/DDBJ whole genome shotgun (WGS) entry which is preliminary data.</text>
</comment>
<dbReference type="InterPro" id="IPR002869">
    <property type="entry name" value="Pyrv_flavodox_OxRed_cen"/>
</dbReference>
<dbReference type="EMBL" id="AUZY01008001">
    <property type="protein sequence ID" value="EQD47687.1"/>
    <property type="molecule type" value="Genomic_DNA"/>
</dbReference>
<dbReference type="InterPro" id="IPR051626">
    <property type="entry name" value="Oxidoreductase_gamma_subunit"/>
</dbReference>
<keyword evidence="3" id="KW-0670">Pyruvate</keyword>
<evidence type="ECO:0000256" key="1">
    <source>
        <dbReference type="ARBA" id="ARBA00023002"/>
    </source>
</evidence>
<dbReference type="Pfam" id="PF01558">
    <property type="entry name" value="POR"/>
    <property type="match status" value="1"/>
</dbReference>
<dbReference type="AlphaFoldDB" id="T0ZT21"/>
<dbReference type="Gene3D" id="3.40.920.10">
    <property type="entry name" value="Pyruvate-ferredoxin oxidoreductase, PFOR, domain III"/>
    <property type="match status" value="1"/>
</dbReference>
<accession>T0ZT21</accession>
<dbReference type="PANTHER" id="PTHR43366">
    <property type="entry name" value="PYRUVATE SYNTHASE SUBUNIT PORC"/>
    <property type="match status" value="1"/>
</dbReference>
<feature type="domain" description="Pyruvate/ketoisovalerate oxidoreductase catalytic" evidence="2">
    <location>
        <begin position="10"/>
        <end position="177"/>
    </location>
</feature>
<proteinExistence type="predicted"/>
<reference evidence="3" key="2">
    <citation type="journal article" date="2014" name="ISME J.">
        <title>Microbial stratification in low pH oxic and suboxic macroscopic growths along an acid mine drainage.</title>
        <authorList>
            <person name="Mendez-Garcia C."/>
            <person name="Mesa V."/>
            <person name="Sprenger R.R."/>
            <person name="Richter M."/>
            <person name="Diez M.S."/>
            <person name="Solano J."/>
            <person name="Bargiela R."/>
            <person name="Golyshina O.V."/>
            <person name="Manteca A."/>
            <person name="Ramos J.L."/>
            <person name="Gallego J.R."/>
            <person name="Llorente I."/>
            <person name="Martins Dos Santos V.A."/>
            <person name="Jensen O.N."/>
            <person name="Pelaez A.I."/>
            <person name="Sanchez J."/>
            <person name="Ferrer M."/>
        </authorList>
    </citation>
    <scope>NUCLEOTIDE SEQUENCE</scope>
</reference>
<reference evidence="3" key="1">
    <citation type="submission" date="2013-08" db="EMBL/GenBank/DDBJ databases">
        <authorList>
            <person name="Mendez C."/>
            <person name="Richter M."/>
            <person name="Ferrer M."/>
            <person name="Sanchez J."/>
        </authorList>
    </citation>
    <scope>NUCLEOTIDE SEQUENCE</scope>
</reference>
<dbReference type="GO" id="GO:0016625">
    <property type="term" value="F:oxidoreductase activity, acting on the aldehyde or oxo group of donors, iron-sulfur protein as acceptor"/>
    <property type="evidence" value="ECO:0007669"/>
    <property type="project" value="InterPro"/>
</dbReference>
<gene>
    <name evidence="3" type="ORF">B1B_12222</name>
</gene>
<organism evidence="3">
    <name type="scientific">mine drainage metagenome</name>
    <dbReference type="NCBI Taxonomy" id="410659"/>
    <lineage>
        <taxon>unclassified sequences</taxon>
        <taxon>metagenomes</taxon>
        <taxon>ecological metagenomes</taxon>
    </lineage>
</organism>
<evidence type="ECO:0000259" key="2">
    <source>
        <dbReference type="Pfam" id="PF01558"/>
    </source>
</evidence>
<dbReference type="NCBIfam" id="TIGR02175">
    <property type="entry name" value="PorC_KorC"/>
    <property type="match status" value="1"/>
</dbReference>
<name>T0ZT21_9ZZZZ</name>
<feature type="non-terminal residue" evidence="3">
    <location>
        <position position="209"/>
    </location>
</feature>
<dbReference type="InterPro" id="IPR011894">
    <property type="entry name" value="PorC_KorC"/>
</dbReference>
<keyword evidence="1" id="KW-0560">Oxidoreductase</keyword>
<sequence>MIEIRFHGRGGQGAVVASELLAQAAFLDGKEPQSFPFFGVERRGAPVTAYTRIDDRPIRLRTAIETPGVVVVLDPGLLRSTPVTEGMAAGGLLLVNTAADPASLPAPPTVRRAAVDATRIARAHGIGSATSPIVNTAVLGALAAATGIVGREALERAVDRFVPASRAANRAAVDDGFAAVRFAPPDAPAPAPMVPVPIALPPWPDGPVA</sequence>
<evidence type="ECO:0000313" key="3">
    <source>
        <dbReference type="EMBL" id="EQD47687.1"/>
    </source>
</evidence>
<dbReference type="InterPro" id="IPR019752">
    <property type="entry name" value="Pyrv/ketoisovalerate_OxRed_cat"/>
</dbReference>
<protein>
    <submittedName>
        <fullName evidence="3">Pyruvate ferredoxin oxidoreductase, gamma subunit</fullName>
    </submittedName>
</protein>
<dbReference type="SUPFAM" id="SSF53323">
    <property type="entry name" value="Pyruvate-ferredoxin oxidoreductase, PFOR, domain III"/>
    <property type="match status" value="1"/>
</dbReference>
<dbReference type="PANTHER" id="PTHR43366:SF1">
    <property type="entry name" value="PYRUVATE SYNTHASE SUBUNIT PORC"/>
    <property type="match status" value="1"/>
</dbReference>